<dbReference type="Gene3D" id="3.40.50.1010">
    <property type="entry name" value="5'-nuclease"/>
    <property type="match status" value="1"/>
</dbReference>
<dbReference type="PANTHER" id="PTHR35811">
    <property type="entry name" value="SLR1870 PROTEIN"/>
    <property type="match status" value="1"/>
</dbReference>
<dbReference type="Proteomes" id="UP000053512">
    <property type="component" value="Unassembled WGS sequence"/>
</dbReference>
<evidence type="ECO:0000259" key="1">
    <source>
        <dbReference type="Pfam" id="PF01936"/>
    </source>
</evidence>
<dbReference type="CDD" id="cd11297">
    <property type="entry name" value="PIN_LabA-like_N_1"/>
    <property type="match status" value="1"/>
</dbReference>
<dbReference type="Pfam" id="PF01936">
    <property type="entry name" value="NYN"/>
    <property type="match status" value="1"/>
</dbReference>
<sequence length="259" mass="27994">MPTPLRRDVAVLLDLENLFGGHHQDVRSAPVREIVRGSGEFVRRNGLGGLVASARAYSDWSRPEMGAYRRTMLESGVEPVQVFSFGQGIKNAADMEMVVDALRIASDCPWVGVFVLATGDAGFVPLVRRLHSLGKHVVLVTTTGRNAGGVSPLLRSVVDHHHVVELAEPVTAPARTVAPVEVPAPQPPPVAPAGLQEYRSAAMRLVAENPAVLVDGAVHGSRLGVLLRRTMPHRSYTDFGYRSLAKFVEEGCGLRLHRP</sequence>
<reference evidence="3" key="1">
    <citation type="submission" date="2015-12" db="EMBL/GenBank/DDBJ databases">
        <authorList>
            <person name="Nair G.R."/>
            <person name="Kaur G."/>
            <person name="Mayilraj S."/>
        </authorList>
    </citation>
    <scope>NUCLEOTIDE SEQUENCE [LARGE SCALE GENOMIC DNA]</scope>
    <source>
        <strain evidence="3">CD08_4</strain>
    </source>
</reference>
<dbReference type="EMBL" id="LQBK01000004">
    <property type="protein sequence ID" value="KUG61785.1"/>
    <property type="molecule type" value="Genomic_DNA"/>
</dbReference>
<dbReference type="GO" id="GO:0004540">
    <property type="term" value="F:RNA nuclease activity"/>
    <property type="evidence" value="ECO:0007669"/>
    <property type="project" value="InterPro"/>
</dbReference>
<gene>
    <name evidence="2" type="ORF">AVL61_02485</name>
</gene>
<evidence type="ECO:0000313" key="2">
    <source>
        <dbReference type="EMBL" id="KUG61785.1"/>
    </source>
</evidence>
<name>A0A0W8IPF7_KOCRO</name>
<protein>
    <recommendedName>
        <fullName evidence="1">NYN domain-containing protein</fullName>
    </recommendedName>
</protein>
<dbReference type="PANTHER" id="PTHR35811:SF1">
    <property type="entry name" value="HTH OST-TYPE DOMAIN-CONTAINING PROTEIN"/>
    <property type="match status" value="1"/>
</dbReference>
<dbReference type="RefSeq" id="WP_058873201.1">
    <property type="nucleotide sequence ID" value="NZ_LQBK01000004.1"/>
</dbReference>
<evidence type="ECO:0000313" key="3">
    <source>
        <dbReference type="Proteomes" id="UP000053512"/>
    </source>
</evidence>
<feature type="domain" description="NYN" evidence="1">
    <location>
        <begin position="9"/>
        <end position="163"/>
    </location>
</feature>
<organism evidence="2 3">
    <name type="scientific">Kocuria rosea subsp. polaris</name>
    <dbReference type="NCBI Taxonomy" id="136273"/>
    <lineage>
        <taxon>Bacteria</taxon>
        <taxon>Bacillati</taxon>
        <taxon>Actinomycetota</taxon>
        <taxon>Actinomycetes</taxon>
        <taxon>Micrococcales</taxon>
        <taxon>Micrococcaceae</taxon>
        <taxon>Kocuria</taxon>
    </lineage>
</organism>
<dbReference type="AlphaFoldDB" id="A0A0W8IPF7"/>
<dbReference type="InterPro" id="IPR021139">
    <property type="entry name" value="NYN"/>
</dbReference>
<accession>A0A0W8IPF7</accession>
<comment type="caution">
    <text evidence="2">The sequence shown here is derived from an EMBL/GenBank/DDBJ whole genome shotgun (WGS) entry which is preliminary data.</text>
</comment>
<proteinExistence type="predicted"/>
<dbReference type="OrthoDB" id="2379772at2"/>